<evidence type="ECO:0000256" key="4">
    <source>
        <dbReference type="ARBA" id="ARBA00022605"/>
    </source>
</evidence>
<dbReference type="CDD" id="cd00537">
    <property type="entry name" value="MTHFR"/>
    <property type="match status" value="1"/>
</dbReference>
<keyword evidence="14" id="KW-1185">Reference proteome</keyword>
<dbReference type="EMBL" id="JAXCLW010000002">
    <property type="protein sequence ID" value="MDY0883418.1"/>
    <property type="molecule type" value="Genomic_DNA"/>
</dbReference>
<dbReference type="Proteomes" id="UP001279642">
    <property type="component" value="Unassembled WGS sequence"/>
</dbReference>
<comment type="catalytic activity">
    <reaction evidence="11">
        <text>(6S)-5-methyl-5,6,7,8-tetrahydrofolate + NAD(+) = (6R)-5,10-methylene-5,6,7,8-tetrahydrofolate + NADH + H(+)</text>
        <dbReference type="Rhea" id="RHEA:19821"/>
        <dbReference type="ChEBI" id="CHEBI:15378"/>
        <dbReference type="ChEBI" id="CHEBI:15636"/>
        <dbReference type="ChEBI" id="CHEBI:18608"/>
        <dbReference type="ChEBI" id="CHEBI:57540"/>
        <dbReference type="ChEBI" id="CHEBI:57945"/>
        <dbReference type="EC" id="1.5.1.54"/>
    </reaction>
    <physiologicalReaction direction="right-to-left" evidence="11">
        <dbReference type="Rhea" id="RHEA:19823"/>
    </physiologicalReaction>
</comment>
<dbReference type="InterPro" id="IPR029041">
    <property type="entry name" value="FAD-linked_oxidoreductase-like"/>
</dbReference>
<reference evidence="13 14" key="1">
    <citation type="journal article" date="2016" name="Antonie Van Leeuwenhoek">
        <title>Dongia soli sp. nov., isolated from soil from Dokdo, Korea.</title>
        <authorList>
            <person name="Kim D.U."/>
            <person name="Lee H."/>
            <person name="Kim H."/>
            <person name="Kim S.G."/>
            <person name="Ka J.O."/>
        </authorList>
    </citation>
    <scope>NUCLEOTIDE SEQUENCE [LARGE SCALE GENOMIC DNA]</scope>
    <source>
        <strain evidence="13 14">D78</strain>
    </source>
</reference>
<evidence type="ECO:0000256" key="2">
    <source>
        <dbReference type="ARBA" id="ARBA00004777"/>
    </source>
</evidence>
<keyword evidence="7 12" id="KW-0560">Oxidoreductase</keyword>
<evidence type="ECO:0000313" key="13">
    <source>
        <dbReference type="EMBL" id="MDY0883418.1"/>
    </source>
</evidence>
<evidence type="ECO:0000256" key="11">
    <source>
        <dbReference type="ARBA" id="ARBA00048628"/>
    </source>
</evidence>
<name>A0ABU5EB57_9PROT</name>
<evidence type="ECO:0000256" key="3">
    <source>
        <dbReference type="ARBA" id="ARBA00006743"/>
    </source>
</evidence>
<dbReference type="NCBIfam" id="TIGR00676">
    <property type="entry name" value="fadh2"/>
    <property type="match status" value="1"/>
</dbReference>
<dbReference type="Gene3D" id="3.20.20.220">
    <property type="match status" value="1"/>
</dbReference>
<comment type="similarity">
    <text evidence="3 12">Belongs to the methylenetetrahydrofolate reductase family.</text>
</comment>
<evidence type="ECO:0000256" key="6">
    <source>
        <dbReference type="ARBA" id="ARBA00022827"/>
    </source>
</evidence>
<comment type="pathway">
    <text evidence="2 12">One-carbon metabolism; tetrahydrofolate interconversion.</text>
</comment>
<dbReference type="PANTHER" id="PTHR45754">
    <property type="entry name" value="METHYLENETETRAHYDROFOLATE REDUCTASE"/>
    <property type="match status" value="1"/>
</dbReference>
<protein>
    <recommendedName>
        <fullName evidence="12">Methylenetetrahydrofolate reductase</fullName>
        <ecNumber evidence="12">1.5.1.54</ecNumber>
    </recommendedName>
</protein>
<dbReference type="GO" id="GO:0004489">
    <property type="term" value="F:methylenetetrahydrofolate reductase [NAD(P)H] activity"/>
    <property type="evidence" value="ECO:0007669"/>
    <property type="project" value="UniProtKB-EC"/>
</dbReference>
<comment type="cofactor">
    <cofactor evidence="1 12">
        <name>FAD</name>
        <dbReference type="ChEBI" id="CHEBI:57692"/>
    </cofactor>
</comment>
<evidence type="ECO:0000256" key="10">
    <source>
        <dbReference type="ARBA" id="ARBA00034478"/>
    </source>
</evidence>
<evidence type="ECO:0000313" key="14">
    <source>
        <dbReference type="Proteomes" id="UP001279642"/>
    </source>
</evidence>
<evidence type="ECO:0000256" key="5">
    <source>
        <dbReference type="ARBA" id="ARBA00022630"/>
    </source>
</evidence>
<evidence type="ECO:0000256" key="8">
    <source>
        <dbReference type="ARBA" id="ARBA00023027"/>
    </source>
</evidence>
<keyword evidence="8" id="KW-0520">NAD</keyword>
<organism evidence="13 14">
    <name type="scientific">Dongia soli</name>
    <dbReference type="NCBI Taxonomy" id="600628"/>
    <lineage>
        <taxon>Bacteria</taxon>
        <taxon>Pseudomonadati</taxon>
        <taxon>Pseudomonadota</taxon>
        <taxon>Alphaproteobacteria</taxon>
        <taxon>Rhodospirillales</taxon>
        <taxon>Dongiaceae</taxon>
        <taxon>Dongia</taxon>
    </lineage>
</organism>
<gene>
    <name evidence="13" type="primary">metF</name>
    <name evidence="13" type="ORF">SMD27_11235</name>
</gene>
<evidence type="ECO:0000256" key="12">
    <source>
        <dbReference type="RuleBase" id="RU003862"/>
    </source>
</evidence>
<dbReference type="InterPro" id="IPR003171">
    <property type="entry name" value="Mehydrof_redctse-like"/>
</dbReference>
<keyword evidence="4" id="KW-0028">Amino-acid biosynthesis</keyword>
<comment type="pathway">
    <text evidence="10">Amino-acid biosynthesis; L-methionine biosynthesis via de novo pathway.</text>
</comment>
<evidence type="ECO:0000256" key="9">
    <source>
        <dbReference type="ARBA" id="ARBA00023167"/>
    </source>
</evidence>
<proteinExistence type="inferred from homology"/>
<dbReference type="SUPFAM" id="SSF51730">
    <property type="entry name" value="FAD-linked oxidoreductase"/>
    <property type="match status" value="1"/>
</dbReference>
<dbReference type="EC" id="1.5.1.54" evidence="12"/>
<keyword evidence="6 12" id="KW-0274">FAD</keyword>
<evidence type="ECO:0000256" key="1">
    <source>
        <dbReference type="ARBA" id="ARBA00001974"/>
    </source>
</evidence>
<dbReference type="InterPro" id="IPR004620">
    <property type="entry name" value="MTHF_reductase_bac"/>
</dbReference>
<keyword evidence="9" id="KW-0486">Methionine biosynthesis</keyword>
<comment type="caution">
    <text evidence="13">The sequence shown here is derived from an EMBL/GenBank/DDBJ whole genome shotgun (WGS) entry which is preliminary data.</text>
</comment>
<accession>A0ABU5EB57</accession>
<dbReference type="PANTHER" id="PTHR45754:SF3">
    <property type="entry name" value="METHYLENETETRAHYDROFOLATE REDUCTASE (NADPH)"/>
    <property type="match status" value="1"/>
</dbReference>
<evidence type="ECO:0000256" key="7">
    <source>
        <dbReference type="ARBA" id="ARBA00023002"/>
    </source>
</evidence>
<dbReference type="Pfam" id="PF02219">
    <property type="entry name" value="MTHFR"/>
    <property type="match status" value="1"/>
</dbReference>
<sequence>MMVRVSNFPRVSFEFFPPKTPPMAEQLWATIRALEPLHPLFVSVTYGAGGTTRDTTFSTVRRIAEETSLHPAAHLTCIGHSRGEIDDLLRQYWDAGIRHIVALRGDPPPGESYQPHPDGYAYAADLIAGIKRIADFEVSAAAFPESHPQAQSSDADLENLKRKFDAGADRAITQYFFNNHVFLTFLDRARRAGIDNAIVPGILPVTGYAQVVKFSKMCGASVPSWLHDLFDGLDDDPETRKLVAAMVATEQCRALMADGIDQFHFYTLNRADLIIGICRRMGLKPAPAAGIRASLSSGTPPVQRDPQMPD</sequence>
<dbReference type="RefSeq" id="WP_320508454.1">
    <property type="nucleotide sequence ID" value="NZ_JAXCLW010000002.1"/>
</dbReference>
<keyword evidence="5 12" id="KW-0285">Flavoprotein</keyword>